<evidence type="ECO:0000313" key="1">
    <source>
        <dbReference type="EMBL" id="GHF05674.1"/>
    </source>
</evidence>
<sequence length="56" mass="6134">MTTYRTLGRTGVKVSPLTLGAMNFGAWVNPDHDDAVKIIHQGSVGRRLRPTWAAGR</sequence>
<protein>
    <recommendedName>
        <fullName evidence="3">Aldo/keto reductase family protein</fullName>
    </recommendedName>
</protein>
<dbReference type="AlphaFoldDB" id="A0A919AH03"/>
<dbReference type="EMBL" id="BNBC01000049">
    <property type="protein sequence ID" value="GHF05674.1"/>
    <property type="molecule type" value="Genomic_DNA"/>
</dbReference>
<evidence type="ECO:0008006" key="3">
    <source>
        <dbReference type="Google" id="ProtNLM"/>
    </source>
</evidence>
<dbReference type="InterPro" id="IPR036812">
    <property type="entry name" value="NAD(P)_OxRdtase_dom_sf"/>
</dbReference>
<reference evidence="1" key="2">
    <citation type="submission" date="2020-09" db="EMBL/GenBank/DDBJ databases">
        <authorList>
            <person name="Sun Q."/>
            <person name="Ohkuma M."/>
        </authorList>
    </citation>
    <scope>NUCLEOTIDE SEQUENCE</scope>
    <source>
        <strain evidence="1">JCM 3302</strain>
    </source>
</reference>
<gene>
    <name evidence="1" type="ORF">GCM10014715_72190</name>
</gene>
<name>A0A919AH03_9ACTN</name>
<evidence type="ECO:0000313" key="2">
    <source>
        <dbReference type="Proteomes" id="UP000641386"/>
    </source>
</evidence>
<comment type="caution">
    <text evidence="1">The sequence shown here is derived from an EMBL/GenBank/DDBJ whole genome shotgun (WGS) entry which is preliminary data.</text>
</comment>
<dbReference type="Gene3D" id="3.20.20.100">
    <property type="entry name" value="NADP-dependent oxidoreductase domain"/>
    <property type="match status" value="1"/>
</dbReference>
<organism evidence="1 2">
    <name type="scientific">Streptomyces spiralis</name>
    <dbReference type="NCBI Taxonomy" id="66376"/>
    <lineage>
        <taxon>Bacteria</taxon>
        <taxon>Bacillati</taxon>
        <taxon>Actinomycetota</taxon>
        <taxon>Actinomycetes</taxon>
        <taxon>Kitasatosporales</taxon>
        <taxon>Streptomycetaceae</taxon>
        <taxon>Streptomyces</taxon>
    </lineage>
</organism>
<keyword evidence="2" id="KW-1185">Reference proteome</keyword>
<proteinExistence type="predicted"/>
<accession>A0A919AH03</accession>
<dbReference type="SUPFAM" id="SSF51430">
    <property type="entry name" value="NAD(P)-linked oxidoreductase"/>
    <property type="match status" value="1"/>
</dbReference>
<reference evidence="1" key="1">
    <citation type="journal article" date="2014" name="Int. J. Syst. Evol. Microbiol.">
        <title>Complete genome sequence of Corynebacterium casei LMG S-19264T (=DSM 44701T), isolated from a smear-ripened cheese.</title>
        <authorList>
            <consortium name="US DOE Joint Genome Institute (JGI-PGF)"/>
            <person name="Walter F."/>
            <person name="Albersmeier A."/>
            <person name="Kalinowski J."/>
            <person name="Ruckert C."/>
        </authorList>
    </citation>
    <scope>NUCLEOTIDE SEQUENCE</scope>
    <source>
        <strain evidence="1">JCM 3302</strain>
    </source>
</reference>
<dbReference type="Proteomes" id="UP000641386">
    <property type="component" value="Unassembled WGS sequence"/>
</dbReference>